<dbReference type="SUPFAM" id="SSF51261">
    <property type="entry name" value="Duplicated hybrid motif"/>
    <property type="match status" value="1"/>
</dbReference>
<evidence type="ECO:0000259" key="4">
    <source>
        <dbReference type="Pfam" id="PF01551"/>
    </source>
</evidence>
<feature type="region of interest" description="Disordered" evidence="2">
    <location>
        <begin position="257"/>
        <end position="283"/>
    </location>
</feature>
<dbReference type="EMBL" id="NXIG01000009">
    <property type="protein sequence ID" value="RXI29947.1"/>
    <property type="molecule type" value="Genomic_DNA"/>
</dbReference>
<accession>A0A347U973</accession>
<dbReference type="KEGG" id="aell:AELL_1748"/>
<dbReference type="Proteomes" id="UP000290588">
    <property type="component" value="Unassembled WGS sequence"/>
</dbReference>
<keyword evidence="7" id="KW-1185">Reference proteome</keyword>
<name>A0A347U973_9BACT</name>
<protein>
    <submittedName>
        <fullName evidence="6">Peptidase M23</fullName>
    </submittedName>
    <submittedName>
        <fullName evidence="5">Zinc metallopeptidase, M23 family</fullName>
    </submittedName>
</protein>
<keyword evidence="3" id="KW-0732">Signal</keyword>
<evidence type="ECO:0000256" key="1">
    <source>
        <dbReference type="SAM" id="Coils"/>
    </source>
</evidence>
<sequence>MTKIFFILFLTSNLILAASNIDKKIKQNKEILNNTTQKEETTNLKIKELADKIEAQNTNIMSIEKDIKQVNEDIEQHQKLLEDSKTKLEELQSKSTQLIKEKSSSEEQIVDTIIEEFSISMALKLASENSLQELIDNEIYTLLSEHSKEKVTKLNSTYNAVYNNTKTNQKDIEKISSYIQDRQKTKDKLTSLKQKHSSSLSNLEEQHKAYQQELNKVVKQQESLKSLLSELNILKEEEEKKIAAREEEEKKQKLQALLNNKNKTSSPQEEQTDENEIQTSEVRNQKYAKNLNLDVRKIGSSTDGIKIVRYTGAKSIAPLKSFKVVKNFGTYYDPIYKIKLFNESIVLKSTEPQSKVVSVLNGKVVYAKKNAGMLDNVVIIQHEGGLHTIYSHLDEISPTLVVGKWIKQGYVVGRVDDSLMFQVTKDSSHIDPKDLFKI</sequence>
<dbReference type="RefSeq" id="WP_118917569.1">
    <property type="nucleotide sequence ID" value="NZ_CP032097.1"/>
</dbReference>
<evidence type="ECO:0000313" key="7">
    <source>
        <dbReference type="Proteomes" id="UP000262582"/>
    </source>
</evidence>
<evidence type="ECO:0000313" key="8">
    <source>
        <dbReference type="Proteomes" id="UP000290588"/>
    </source>
</evidence>
<dbReference type="EMBL" id="CP032097">
    <property type="protein sequence ID" value="AXX95401.1"/>
    <property type="molecule type" value="Genomic_DNA"/>
</dbReference>
<dbReference type="Pfam" id="PF01551">
    <property type="entry name" value="Peptidase_M23"/>
    <property type="match status" value="1"/>
</dbReference>
<evidence type="ECO:0000256" key="3">
    <source>
        <dbReference type="SAM" id="SignalP"/>
    </source>
</evidence>
<feature type="chain" id="PRO_5044584788" evidence="3">
    <location>
        <begin position="18"/>
        <end position="438"/>
    </location>
</feature>
<dbReference type="Proteomes" id="UP000262582">
    <property type="component" value="Chromosome"/>
</dbReference>
<reference evidence="6 8" key="1">
    <citation type="submission" date="2017-09" db="EMBL/GenBank/DDBJ databases">
        <title>Genomics of the genus Arcobacter.</title>
        <authorList>
            <person name="Perez-Cataluna A."/>
            <person name="Figueras M.J."/>
            <person name="Salas-Masso N."/>
        </authorList>
    </citation>
    <scope>NUCLEOTIDE SEQUENCE [LARGE SCALE GENOMIC DNA]</scope>
    <source>
        <strain evidence="6 8">CECT 7837</strain>
    </source>
</reference>
<dbReference type="AlphaFoldDB" id="A0A347U973"/>
<feature type="signal peptide" evidence="3">
    <location>
        <begin position="1"/>
        <end position="17"/>
    </location>
</feature>
<dbReference type="CDD" id="cd12797">
    <property type="entry name" value="M23_peptidase"/>
    <property type="match status" value="1"/>
</dbReference>
<feature type="domain" description="M23ase beta-sheet core" evidence="4">
    <location>
        <begin position="351"/>
        <end position="432"/>
    </location>
</feature>
<gene>
    <name evidence="5" type="ORF">AELL_1748</name>
    <name evidence="6" type="ORF">CP962_09810</name>
</gene>
<proteinExistence type="predicted"/>
<reference evidence="5 7" key="2">
    <citation type="submission" date="2018-08" db="EMBL/GenBank/DDBJ databases">
        <title>Complete genome of the Arcobacter ellisii type strain LMG 26155.</title>
        <authorList>
            <person name="Miller W.G."/>
            <person name="Yee E."/>
            <person name="Bono J.L."/>
        </authorList>
    </citation>
    <scope>NUCLEOTIDE SEQUENCE [LARGE SCALE GENOMIC DNA]</scope>
    <source>
        <strain evidence="5 7">LMG 26155</strain>
    </source>
</reference>
<evidence type="ECO:0000256" key="2">
    <source>
        <dbReference type="SAM" id="MobiDB-lite"/>
    </source>
</evidence>
<keyword evidence="1" id="KW-0175">Coiled coil</keyword>
<organism evidence="6 8">
    <name type="scientific">Arcobacter ellisii</name>
    <dbReference type="NCBI Taxonomy" id="913109"/>
    <lineage>
        <taxon>Bacteria</taxon>
        <taxon>Pseudomonadati</taxon>
        <taxon>Campylobacterota</taxon>
        <taxon>Epsilonproteobacteria</taxon>
        <taxon>Campylobacterales</taxon>
        <taxon>Arcobacteraceae</taxon>
        <taxon>Arcobacter</taxon>
    </lineage>
</organism>
<evidence type="ECO:0000313" key="5">
    <source>
        <dbReference type="EMBL" id="AXX95401.1"/>
    </source>
</evidence>
<dbReference type="InterPro" id="IPR011055">
    <property type="entry name" value="Dup_hybrid_motif"/>
</dbReference>
<dbReference type="OrthoDB" id="5372565at2"/>
<evidence type="ECO:0000313" key="6">
    <source>
        <dbReference type="EMBL" id="RXI29947.1"/>
    </source>
</evidence>
<dbReference type="InterPro" id="IPR016047">
    <property type="entry name" value="M23ase_b-sheet_dom"/>
</dbReference>
<dbReference type="Gene3D" id="2.70.70.10">
    <property type="entry name" value="Glucose Permease (Domain IIA)"/>
    <property type="match status" value="1"/>
</dbReference>
<feature type="coiled-coil region" evidence="1">
    <location>
        <begin position="46"/>
        <end position="108"/>
    </location>
</feature>